<gene>
    <name evidence="2" type="ORF">SEML1_0682</name>
</gene>
<dbReference type="EMBL" id="CP124550">
    <property type="protein sequence ID" value="WIO46290.1"/>
    <property type="molecule type" value="Genomic_DNA"/>
</dbReference>
<evidence type="ECO:0000313" key="2">
    <source>
        <dbReference type="EMBL" id="WIO46290.1"/>
    </source>
</evidence>
<dbReference type="RefSeq" id="WP_376753825.1">
    <property type="nucleotide sequence ID" value="NZ_CP124550.1"/>
</dbReference>
<keyword evidence="1" id="KW-0472">Membrane</keyword>
<protein>
    <submittedName>
        <fullName evidence="2">Uncharacterized protein</fullName>
    </submittedName>
</protein>
<evidence type="ECO:0000313" key="3">
    <source>
        <dbReference type="Proteomes" id="UP001177295"/>
    </source>
</evidence>
<feature type="transmembrane region" description="Helical" evidence="1">
    <location>
        <begin position="333"/>
        <end position="351"/>
    </location>
</feature>
<sequence length="521" mass="59489">MSQLNIIGKHVRAGILNAQKRSDARRQALAQAEKYNVVGAGGAFTAAYEQLRNAAENTDEHLLLQNAIRRFFKQLFIVRDETLVRQSGTELVIELTFAGYIPNDNVAPEQIEAITELACQHYVAFEKLQKRRSINADRSTSWVLETLSVRVAQLIAPKERDVAFMDFAYEYFEQAIPRDAVSKTTRDEYGAALYVAIHRALMKSDAATARAGLLLRYGVSVEHLDQFVAYNQKIDALLQGSVDDELYRIVDRQGAPLRIVRRMIETREDVPELLLKREVFLEAFEQQVAKEYTNIMGRINRAIMRSVMFLIITKFLIGIAIEVPYDMWAHGAILWQPLIINLFFPPVYMVLLRFTLNTPGYANTSALVNRVDTMLYSDSTTLVRRQLGGRKYSVVFSALYGASSLVVFAATIWILLLLNFSLVHIAIFFFFFSAASFLGFRLSRMIRDLEIVRSASNGLTFVRDTIYLPFVVAGRWMSDKYAQVNIVSIILDMLIELPFKTILRLVRQWSAFIDDRKDRIT</sequence>
<feature type="transmembrane region" description="Helical" evidence="1">
    <location>
        <begin position="422"/>
        <end position="440"/>
    </location>
</feature>
<keyword evidence="1" id="KW-1133">Transmembrane helix</keyword>
<proteinExistence type="predicted"/>
<feature type="transmembrane region" description="Helical" evidence="1">
    <location>
        <begin position="302"/>
        <end position="321"/>
    </location>
</feature>
<accession>A0ABY8WVG6</accession>
<reference evidence="2 3" key="1">
    <citation type="journal article" date="2023" name="Cell">
        <title>Genetic manipulation of Patescibacteria provides mechanistic insights into microbial dark matter and the epibiotic lifestyle.</title>
        <authorList>
            <person name="Wang Y."/>
            <person name="Gallagher L.A."/>
            <person name="Andrade P.A."/>
            <person name="Liu A."/>
            <person name="Humphreys I.R."/>
            <person name="Turkarslan S."/>
            <person name="Cutler K.J."/>
            <person name="Arrieta-Ortiz M.L."/>
            <person name="Li Y."/>
            <person name="Radey M.C."/>
            <person name="McLean J.S."/>
            <person name="Cong Q."/>
            <person name="Baker D."/>
            <person name="Baliga N.S."/>
            <person name="Peterson S.B."/>
            <person name="Mougous J.D."/>
        </authorList>
    </citation>
    <scope>NUCLEOTIDE SEQUENCE [LARGE SCALE GENOMIC DNA]</scope>
    <source>
        <strain evidence="2 3">ML1</strain>
    </source>
</reference>
<organism evidence="2 3">
    <name type="scientific">Candidatus Southlakia epibionticum</name>
    <dbReference type="NCBI Taxonomy" id="3043284"/>
    <lineage>
        <taxon>Bacteria</taxon>
        <taxon>Candidatus Saccharimonadota</taxon>
        <taxon>Candidatus Saccharimonadia</taxon>
        <taxon>Candidatus Saccharimonadales</taxon>
        <taxon>Candidatus Saccharimonadaceae</taxon>
        <taxon>Candidatus Southlakia</taxon>
    </lineage>
</organism>
<feature type="transmembrane region" description="Helical" evidence="1">
    <location>
        <begin position="394"/>
        <end position="416"/>
    </location>
</feature>
<dbReference type="Proteomes" id="UP001177295">
    <property type="component" value="Chromosome"/>
</dbReference>
<evidence type="ECO:0000256" key="1">
    <source>
        <dbReference type="SAM" id="Phobius"/>
    </source>
</evidence>
<keyword evidence="1" id="KW-0812">Transmembrane</keyword>
<name>A0ABY8WVG6_9BACT</name>
<keyword evidence="3" id="KW-1185">Reference proteome</keyword>